<dbReference type="FunFam" id="3.20.20.100:FF:000004">
    <property type="entry name" value="Oxidoreductase, aldo/keto reductase"/>
    <property type="match status" value="1"/>
</dbReference>
<dbReference type="PANTHER" id="PTHR43625:SF40">
    <property type="entry name" value="ALDO-KETO REDUCTASE YAKC [NADP(+)]"/>
    <property type="match status" value="1"/>
</dbReference>
<dbReference type="InterPro" id="IPR020471">
    <property type="entry name" value="AKR"/>
</dbReference>
<dbReference type="RefSeq" id="WP_052652509.1">
    <property type="nucleotide sequence ID" value="NZ_CCXS01000001.1"/>
</dbReference>
<name>A0A098EQR6_9BACL</name>
<evidence type="ECO:0000313" key="4">
    <source>
        <dbReference type="Proteomes" id="UP000043699"/>
    </source>
</evidence>
<dbReference type="SUPFAM" id="SSF51430">
    <property type="entry name" value="NAD(P)-linked oxidoreductase"/>
    <property type="match status" value="1"/>
</dbReference>
<dbReference type="STRING" id="1499687.BN1080_02650"/>
<organism evidence="3 4">
    <name type="scientific">Planococcus massiliensis</name>
    <dbReference type="NCBI Taxonomy" id="1499687"/>
    <lineage>
        <taxon>Bacteria</taxon>
        <taxon>Bacillati</taxon>
        <taxon>Bacillota</taxon>
        <taxon>Bacilli</taxon>
        <taxon>Bacillales</taxon>
        <taxon>Caryophanaceae</taxon>
        <taxon>Planococcus</taxon>
    </lineage>
</organism>
<dbReference type="EMBL" id="CCXS01000001">
    <property type="protein sequence ID" value="CEG23646.1"/>
    <property type="molecule type" value="Genomic_DNA"/>
</dbReference>
<dbReference type="AlphaFoldDB" id="A0A098EQR6"/>
<dbReference type="PRINTS" id="PR00069">
    <property type="entry name" value="ALDKETRDTASE"/>
</dbReference>
<dbReference type="Pfam" id="PF00248">
    <property type="entry name" value="Aldo_ket_red"/>
    <property type="match status" value="1"/>
</dbReference>
<evidence type="ECO:0000256" key="1">
    <source>
        <dbReference type="ARBA" id="ARBA00023002"/>
    </source>
</evidence>
<proteinExistence type="predicted"/>
<protein>
    <submittedName>
        <fullName evidence="3">General stress protein 69</fullName>
    </submittedName>
</protein>
<evidence type="ECO:0000259" key="2">
    <source>
        <dbReference type="Pfam" id="PF00248"/>
    </source>
</evidence>
<dbReference type="InterPro" id="IPR023210">
    <property type="entry name" value="NADP_OxRdtase_dom"/>
</dbReference>
<reference evidence="3 4" key="1">
    <citation type="submission" date="2014-09" db="EMBL/GenBank/DDBJ databases">
        <authorList>
            <person name="Urmite Genomes Urmite Genomes"/>
        </authorList>
    </citation>
    <scope>NUCLEOTIDE SEQUENCE [LARGE SCALE GENOMIC DNA]</scope>
    <source>
        <strain evidence="3 4">ES2</strain>
    </source>
</reference>
<keyword evidence="4" id="KW-1185">Reference proteome</keyword>
<dbReference type="InterPro" id="IPR036812">
    <property type="entry name" value="NAD(P)_OxRdtase_dom_sf"/>
</dbReference>
<dbReference type="Proteomes" id="UP000043699">
    <property type="component" value="Unassembled WGS sequence"/>
</dbReference>
<dbReference type="PANTHER" id="PTHR43625">
    <property type="entry name" value="AFLATOXIN B1 ALDEHYDE REDUCTASE"/>
    <property type="match status" value="1"/>
</dbReference>
<accession>A0A098EQR6</accession>
<evidence type="ECO:0000313" key="3">
    <source>
        <dbReference type="EMBL" id="CEG23646.1"/>
    </source>
</evidence>
<sequence length="310" mass="34357">MKFSTLQKTDIQISALGLGTNAVGGHNLYSDLNEEIGKDFVRAALDNGITFIDTADIYGKGRSEELVGEVLKEYDRSQFVIATKGGSDWRSGTKNNSPAYLRSALEESLERLQLDYVDLYYIHWPDGKTPISEAVAELSRMKKEGKIRAIGVSNVSLEQLKEANSTGEISAVQLAYHMLNREIEQEILPYCVENKISVVAYGPLAFGILGGTYTEDFVLEDGDWRKSVPLFQEGNFEKNIRIVEQLKEVAEKKGTDVSNLALAWLLEQPGVDAVIPGGKKPEQVLSNIAASDIRLEAEILDEIDQILKEQ</sequence>
<gene>
    <name evidence="3" type="primary">yhdN_5</name>
    <name evidence="3" type="ORF">BN1080_02650</name>
</gene>
<keyword evidence="1" id="KW-0560">Oxidoreductase</keyword>
<feature type="domain" description="NADP-dependent oxidoreductase" evidence="2">
    <location>
        <begin position="16"/>
        <end position="307"/>
    </location>
</feature>
<dbReference type="GO" id="GO:0005829">
    <property type="term" value="C:cytosol"/>
    <property type="evidence" value="ECO:0007669"/>
    <property type="project" value="UniProtKB-ARBA"/>
</dbReference>
<dbReference type="InterPro" id="IPR050791">
    <property type="entry name" value="Aldo-Keto_reductase"/>
</dbReference>
<dbReference type="Gene3D" id="3.20.20.100">
    <property type="entry name" value="NADP-dependent oxidoreductase domain"/>
    <property type="match status" value="1"/>
</dbReference>
<dbReference type="OrthoDB" id="9773828at2"/>
<dbReference type="GO" id="GO:0016491">
    <property type="term" value="F:oxidoreductase activity"/>
    <property type="evidence" value="ECO:0007669"/>
    <property type="project" value="UniProtKB-KW"/>
</dbReference>